<dbReference type="InterPro" id="IPR022742">
    <property type="entry name" value="Hydrolase_4"/>
</dbReference>
<keyword evidence="3" id="KW-1185">Reference proteome</keyword>
<name>A0A1J6HPA8_9HYPH</name>
<evidence type="ECO:0000259" key="1">
    <source>
        <dbReference type="Pfam" id="PF12146"/>
    </source>
</evidence>
<dbReference type="AlphaFoldDB" id="A0A1J6HPA8"/>
<dbReference type="Proteomes" id="UP000182985">
    <property type="component" value="Unassembled WGS sequence"/>
</dbReference>
<dbReference type="Pfam" id="PF12146">
    <property type="entry name" value="Hydrolase_4"/>
    <property type="match status" value="1"/>
</dbReference>
<organism evidence="2 3">
    <name type="scientific">Brucella cytisi</name>
    <dbReference type="NCBI Taxonomy" id="407152"/>
    <lineage>
        <taxon>Bacteria</taxon>
        <taxon>Pseudomonadati</taxon>
        <taxon>Pseudomonadota</taxon>
        <taxon>Alphaproteobacteria</taxon>
        <taxon>Hyphomicrobiales</taxon>
        <taxon>Brucellaceae</taxon>
        <taxon>Brucella/Ochrobactrum group</taxon>
        <taxon>Brucella</taxon>
    </lineage>
</organism>
<dbReference type="EMBL" id="MOEC01000002">
    <property type="protein sequence ID" value="OIS94853.1"/>
    <property type="molecule type" value="Genomic_DNA"/>
</dbReference>
<dbReference type="InterPro" id="IPR029058">
    <property type="entry name" value="AB_hydrolase_fold"/>
</dbReference>
<dbReference type="Gene3D" id="3.40.50.1820">
    <property type="entry name" value="alpha/beta hydrolase"/>
    <property type="match status" value="1"/>
</dbReference>
<proteinExistence type="predicted"/>
<dbReference type="RefSeq" id="WP_071630250.1">
    <property type="nucleotide sequence ID" value="NZ_JBHJZM010000001.1"/>
</dbReference>
<accession>A0A1J6HPA8</accession>
<sequence>MNENGILTAVLLPGLDGTGLLLSDFAKLLETHFSVKVVRYPTHQPFDYDDLMGLVRRQLPTGDYIVIGESFSGPLALRLAQEEPAGLKGVVLGASFARLDLPAKPVLSYLANLISPHLVPTSMLTHFLLGRSATPELRKHLKQALAIVDPLVLSIRARAALKVDYLGSPQTVLQPVLYLRANADRLVPKSAAQHLSKIVPDLRIHDIAAPHFLFQVAPYECAAAINDFRQQINTSVA</sequence>
<protein>
    <recommendedName>
        <fullName evidence="1">Serine aminopeptidase S33 domain-containing protein</fullName>
    </recommendedName>
</protein>
<feature type="domain" description="Serine aminopeptidase S33" evidence="1">
    <location>
        <begin position="47"/>
        <end position="200"/>
    </location>
</feature>
<evidence type="ECO:0000313" key="2">
    <source>
        <dbReference type="EMBL" id="OIS94853.1"/>
    </source>
</evidence>
<reference evidence="2 3" key="1">
    <citation type="submission" date="2016-10" db="EMBL/GenBank/DDBJ databases">
        <title>The Draft Genome Sequence of the Potato Rhizosphere Bacteria Ochrobactrum sp. IPA7.2.</title>
        <authorList>
            <person name="Gogoleva N.E."/>
            <person name="Khlopko Y.A."/>
            <person name="Burygin G.L."/>
            <person name="Plotnikov A.O."/>
        </authorList>
    </citation>
    <scope>NUCLEOTIDE SEQUENCE [LARGE SCALE GENOMIC DNA]</scope>
    <source>
        <strain evidence="2 3">IPA7.2</strain>
    </source>
</reference>
<dbReference type="SUPFAM" id="SSF53474">
    <property type="entry name" value="alpha/beta-Hydrolases"/>
    <property type="match status" value="1"/>
</dbReference>
<gene>
    <name evidence="2" type="ORF">BLA27_02290</name>
</gene>
<comment type="caution">
    <text evidence="2">The sequence shown here is derived from an EMBL/GenBank/DDBJ whole genome shotgun (WGS) entry which is preliminary data.</text>
</comment>
<evidence type="ECO:0000313" key="3">
    <source>
        <dbReference type="Proteomes" id="UP000182985"/>
    </source>
</evidence>